<name>A0A161ZPC2_DAUCS</name>
<dbReference type="InterPro" id="IPR039525">
    <property type="entry name" value="RNF126-like_zinc-ribbon"/>
</dbReference>
<feature type="domain" description="RING-type" evidence="10">
    <location>
        <begin position="197"/>
        <end position="238"/>
    </location>
</feature>
<protein>
    <recommendedName>
        <fullName evidence="2">RING-type E3 ubiquitin transferase</fullName>
        <ecNumber evidence="2">2.3.2.27</ecNumber>
    </recommendedName>
</protein>
<dbReference type="AlphaFoldDB" id="A0A161ZPC2"/>
<dbReference type="PROSITE" id="PS50089">
    <property type="entry name" value="ZF_RING_2"/>
    <property type="match status" value="1"/>
</dbReference>
<feature type="region of interest" description="Disordered" evidence="9">
    <location>
        <begin position="308"/>
        <end position="344"/>
    </location>
</feature>
<feature type="region of interest" description="Disordered" evidence="9">
    <location>
        <begin position="248"/>
        <end position="273"/>
    </location>
</feature>
<dbReference type="SUPFAM" id="SSF57850">
    <property type="entry name" value="RING/U-box"/>
    <property type="match status" value="1"/>
</dbReference>
<keyword evidence="5 8" id="KW-0863">Zinc-finger</keyword>
<feature type="compositionally biased region" description="Low complexity" evidence="9">
    <location>
        <begin position="311"/>
        <end position="324"/>
    </location>
</feature>
<evidence type="ECO:0000256" key="7">
    <source>
        <dbReference type="ARBA" id="ARBA00022833"/>
    </source>
</evidence>
<proteinExistence type="predicted"/>
<dbReference type="EC" id="2.3.2.27" evidence="2"/>
<evidence type="ECO:0000256" key="9">
    <source>
        <dbReference type="SAM" id="MobiDB-lite"/>
    </source>
</evidence>
<keyword evidence="3" id="KW-0808">Transferase</keyword>
<keyword evidence="4" id="KW-0479">Metal-binding</keyword>
<feature type="compositionally biased region" description="Gly residues" evidence="9">
    <location>
        <begin position="257"/>
        <end position="270"/>
    </location>
</feature>
<dbReference type="GO" id="GO:0061630">
    <property type="term" value="F:ubiquitin protein ligase activity"/>
    <property type="evidence" value="ECO:0007669"/>
    <property type="project" value="UniProtKB-EC"/>
</dbReference>
<evidence type="ECO:0000256" key="5">
    <source>
        <dbReference type="ARBA" id="ARBA00022771"/>
    </source>
</evidence>
<dbReference type="KEGG" id="dcr:108225622"/>
<dbReference type="GO" id="GO:0016567">
    <property type="term" value="P:protein ubiquitination"/>
    <property type="evidence" value="ECO:0007669"/>
    <property type="project" value="TreeGrafter"/>
</dbReference>
<dbReference type="Gramene" id="KZM89392">
    <property type="protein sequence ID" value="KZM89392"/>
    <property type="gene ID" value="DCAR_023245"/>
</dbReference>
<accession>A0A161ZPC2</accession>
<evidence type="ECO:0000256" key="1">
    <source>
        <dbReference type="ARBA" id="ARBA00000900"/>
    </source>
</evidence>
<dbReference type="OMA" id="EYENPIP"/>
<evidence type="ECO:0000256" key="8">
    <source>
        <dbReference type="PROSITE-ProRule" id="PRU00175"/>
    </source>
</evidence>
<evidence type="ECO:0000313" key="12">
    <source>
        <dbReference type="EMBL" id="WOH03362.1"/>
    </source>
</evidence>
<keyword evidence="13" id="KW-1185">Reference proteome</keyword>
<dbReference type="EMBL" id="LNRQ01000006">
    <property type="protein sequence ID" value="KZM89392.1"/>
    <property type="molecule type" value="Genomic_DNA"/>
</dbReference>
<reference evidence="11" key="1">
    <citation type="journal article" date="2016" name="Nat. Genet.">
        <title>A high-quality carrot genome assembly provides new insights into carotenoid accumulation and asterid genome evolution.</title>
        <authorList>
            <person name="Iorizzo M."/>
            <person name="Ellison S."/>
            <person name="Senalik D."/>
            <person name="Zeng P."/>
            <person name="Satapoomin P."/>
            <person name="Huang J."/>
            <person name="Bowman M."/>
            <person name="Iovene M."/>
            <person name="Sanseverino W."/>
            <person name="Cavagnaro P."/>
            <person name="Yildiz M."/>
            <person name="Macko-Podgorni A."/>
            <person name="Moranska E."/>
            <person name="Grzebelus E."/>
            <person name="Grzebelus D."/>
            <person name="Ashrafi H."/>
            <person name="Zheng Z."/>
            <person name="Cheng S."/>
            <person name="Spooner D."/>
            <person name="Van Deynze A."/>
            <person name="Simon P."/>
        </authorList>
    </citation>
    <scope>NUCLEOTIDE SEQUENCE [LARGE SCALE GENOMIC DNA]</scope>
    <source>
        <tissue evidence="11">Leaf</tissue>
    </source>
</reference>
<evidence type="ECO:0000259" key="10">
    <source>
        <dbReference type="PROSITE" id="PS50089"/>
    </source>
</evidence>
<evidence type="ECO:0000313" key="13">
    <source>
        <dbReference type="Proteomes" id="UP000077755"/>
    </source>
</evidence>
<dbReference type="GO" id="GO:0008270">
    <property type="term" value="F:zinc ion binding"/>
    <property type="evidence" value="ECO:0007669"/>
    <property type="project" value="UniProtKB-KW"/>
</dbReference>
<dbReference type="CDD" id="cd16667">
    <property type="entry name" value="RING-H2_RNF126-like"/>
    <property type="match status" value="1"/>
</dbReference>
<dbReference type="EMBL" id="CP093348">
    <property type="protein sequence ID" value="WOH03362.1"/>
    <property type="molecule type" value="Genomic_DNA"/>
</dbReference>
<dbReference type="InterPro" id="IPR001841">
    <property type="entry name" value="Znf_RING"/>
</dbReference>
<reference evidence="12" key="2">
    <citation type="submission" date="2022-03" db="EMBL/GenBank/DDBJ databases">
        <title>Draft title - Genomic analysis of global carrot germplasm unveils the trajectory of domestication and the origin of high carotenoid orange carrot.</title>
        <authorList>
            <person name="Iorizzo M."/>
            <person name="Ellison S."/>
            <person name="Senalik D."/>
            <person name="Macko-Podgorni A."/>
            <person name="Grzebelus D."/>
            <person name="Bostan H."/>
            <person name="Rolling W."/>
            <person name="Curaba J."/>
            <person name="Simon P."/>
        </authorList>
    </citation>
    <scope>NUCLEOTIDE SEQUENCE</scope>
    <source>
        <tissue evidence="12">Leaf</tissue>
    </source>
</reference>
<sequence length="344" mass="37450">MSTVADAGTATRQYFCYQCNCTVNVATESSSSEVICPQCNGGFLEEYDDSNLNAPDLFPENNEISRILRGGNMFGGRDEFDPLSFFLTYLNTLRAGGANIQFVVNNNNNNDDDDNNNNNNRRDFYSDHGRLINPLGLRIPINLGDYVVGPGLEQLIQQLSENDPNRHGPPPAAKSAVEGLKSVEIKDEMSDCDYSQCAVCMDGFAVGEKAKEMPCKHLFHSDCILPWLEMHNSCPVCRFELPTDDEDYENRKRGVEPSGGGIGQASGGGMAQLSGGRTMTLGIGGSLGNVYSNPRMMERRFRIQLPMLIRSGGETSNTGTGNSEPENDHAGGSNTDSQATDDVD</sequence>
<evidence type="ECO:0000256" key="2">
    <source>
        <dbReference type="ARBA" id="ARBA00012483"/>
    </source>
</evidence>
<keyword evidence="6" id="KW-0833">Ubl conjugation pathway</keyword>
<dbReference type="Gene3D" id="3.30.40.10">
    <property type="entry name" value="Zinc/RING finger domain, C3HC4 (zinc finger)"/>
    <property type="match status" value="1"/>
</dbReference>
<comment type="catalytic activity">
    <reaction evidence="1">
        <text>S-ubiquitinyl-[E2 ubiquitin-conjugating enzyme]-L-cysteine + [acceptor protein]-L-lysine = [E2 ubiquitin-conjugating enzyme]-L-cysteine + N(6)-ubiquitinyl-[acceptor protein]-L-lysine.</text>
        <dbReference type="EC" id="2.3.2.27"/>
    </reaction>
</comment>
<evidence type="ECO:0000256" key="6">
    <source>
        <dbReference type="ARBA" id="ARBA00022786"/>
    </source>
</evidence>
<dbReference type="PANTHER" id="PTHR15710">
    <property type="entry name" value="E3 UBIQUITIN-PROTEIN LIGASE PRAJA"/>
    <property type="match status" value="1"/>
</dbReference>
<evidence type="ECO:0000256" key="4">
    <source>
        <dbReference type="ARBA" id="ARBA00022723"/>
    </source>
</evidence>
<gene>
    <name evidence="11" type="ORF">DCAR_023245</name>
    <name evidence="12" type="ORF">DCAR_0622759</name>
</gene>
<dbReference type="OrthoDB" id="8062037at2759"/>
<dbReference type="SMART" id="SM00184">
    <property type="entry name" value="RING"/>
    <property type="match status" value="1"/>
</dbReference>
<evidence type="ECO:0000313" key="11">
    <source>
        <dbReference type="EMBL" id="KZM89392.1"/>
    </source>
</evidence>
<dbReference type="InterPro" id="IPR013083">
    <property type="entry name" value="Znf_RING/FYVE/PHD"/>
</dbReference>
<dbReference type="Pfam" id="PF14369">
    <property type="entry name" value="Zn_ribbon_19"/>
    <property type="match status" value="1"/>
</dbReference>
<dbReference type="Proteomes" id="UP000077755">
    <property type="component" value="Chromosome 6"/>
</dbReference>
<organism evidence="11">
    <name type="scientific">Daucus carota subsp. sativus</name>
    <name type="common">Carrot</name>
    <dbReference type="NCBI Taxonomy" id="79200"/>
    <lineage>
        <taxon>Eukaryota</taxon>
        <taxon>Viridiplantae</taxon>
        <taxon>Streptophyta</taxon>
        <taxon>Embryophyta</taxon>
        <taxon>Tracheophyta</taxon>
        <taxon>Spermatophyta</taxon>
        <taxon>Magnoliopsida</taxon>
        <taxon>eudicotyledons</taxon>
        <taxon>Gunneridae</taxon>
        <taxon>Pentapetalae</taxon>
        <taxon>asterids</taxon>
        <taxon>campanulids</taxon>
        <taxon>Apiales</taxon>
        <taxon>Apiaceae</taxon>
        <taxon>Apioideae</taxon>
        <taxon>Scandiceae</taxon>
        <taxon>Daucinae</taxon>
        <taxon>Daucus</taxon>
        <taxon>Daucus sect. Daucus</taxon>
    </lineage>
</organism>
<keyword evidence="7" id="KW-0862">Zinc</keyword>
<dbReference type="PANTHER" id="PTHR15710:SF202">
    <property type="entry name" value="RING-TYPE E3 UBIQUITIN TRANSFERASE"/>
    <property type="match status" value="1"/>
</dbReference>
<evidence type="ECO:0000256" key="3">
    <source>
        <dbReference type="ARBA" id="ARBA00022679"/>
    </source>
</evidence>
<dbReference type="Pfam" id="PF13639">
    <property type="entry name" value="zf-RING_2"/>
    <property type="match status" value="1"/>
</dbReference>
<dbReference type="GO" id="GO:0005737">
    <property type="term" value="C:cytoplasm"/>
    <property type="evidence" value="ECO:0007669"/>
    <property type="project" value="TreeGrafter"/>
</dbReference>
<dbReference type="FunFam" id="3.30.40.10:FF:000022">
    <property type="entry name" value="E3 ubiquitin-protein ligase RING1-like"/>
    <property type="match status" value="1"/>
</dbReference>